<reference evidence="1" key="1">
    <citation type="submission" date="2022-06" db="EMBL/GenBank/DDBJ databases">
        <title>Sequencing the genomes of 1000 actinobacteria strains.</title>
        <authorList>
            <person name="Klenk H.-P."/>
        </authorList>
    </citation>
    <scope>NUCLEOTIDE SEQUENCE</scope>
    <source>
        <strain evidence="1">DSM 46694</strain>
    </source>
</reference>
<dbReference type="EMBL" id="JAMZEB010000002">
    <property type="protein sequence ID" value="MCP2362605.1"/>
    <property type="molecule type" value="Genomic_DNA"/>
</dbReference>
<protein>
    <submittedName>
        <fullName evidence="1">Uncharacterized protein</fullName>
    </submittedName>
</protein>
<comment type="caution">
    <text evidence="1">The sequence shown here is derived from an EMBL/GenBank/DDBJ whole genome shotgun (WGS) entry which is preliminary data.</text>
</comment>
<name>A0A9X2K7I2_9ACTN</name>
<proteinExistence type="predicted"/>
<dbReference type="AlphaFoldDB" id="A0A9X2K7I2"/>
<gene>
    <name evidence="1" type="ORF">HD597_009625</name>
</gene>
<organism evidence="1 2">
    <name type="scientific">Nonomuraea thailandensis</name>
    <dbReference type="NCBI Taxonomy" id="1188745"/>
    <lineage>
        <taxon>Bacteria</taxon>
        <taxon>Bacillati</taxon>
        <taxon>Actinomycetota</taxon>
        <taxon>Actinomycetes</taxon>
        <taxon>Streptosporangiales</taxon>
        <taxon>Streptosporangiaceae</taxon>
        <taxon>Nonomuraea</taxon>
    </lineage>
</organism>
<accession>A0A9X2K7I2</accession>
<evidence type="ECO:0000313" key="2">
    <source>
        <dbReference type="Proteomes" id="UP001139648"/>
    </source>
</evidence>
<keyword evidence="2" id="KW-1185">Reference proteome</keyword>
<dbReference type="RefSeq" id="WP_253753517.1">
    <property type="nucleotide sequence ID" value="NZ_BAABKA010000021.1"/>
</dbReference>
<dbReference type="Proteomes" id="UP001139648">
    <property type="component" value="Unassembled WGS sequence"/>
</dbReference>
<sequence length="363" mass="39284">MFPTTDVTFAYVLLFGAYTGIVPDGIADLGVPDIDWAGEATILLDYVKGRSGPQSLTLPRQAVRLLEQWLELSAPLRRVIREELRSRLWIRLNPGLGPNPASEAGSPASGLVFRNGLSRRWAATHDLTVDGVSIRLHRSRIRTTYQNLLSRRGWTGRTTIDPNHSAAVEGDHYLSVTTPAQQDAIEAIIEDGQADLLRKAQPPRVLTDEQAVDAASGLPQLAAEHGLDDAAITELLGGQRDVFVAACADQLASPFGPAGKPCPARPWVCLLCPLAAFLPRHLPNLLRLKGFFSRQFRQQPTTAFLTVFGPYAHRLETDILPRFDQQAVTAAAHALDTEAGTTAGSDIGGSVGELLPLCPEELA</sequence>
<evidence type="ECO:0000313" key="1">
    <source>
        <dbReference type="EMBL" id="MCP2362605.1"/>
    </source>
</evidence>